<dbReference type="Proteomes" id="UP000201838">
    <property type="component" value="Unassembled WGS sequence"/>
</dbReference>
<dbReference type="Pfam" id="PF00532">
    <property type="entry name" value="Peripla_BP_1"/>
    <property type="match status" value="1"/>
</dbReference>
<keyword evidence="1" id="KW-0805">Transcription regulation</keyword>
<dbReference type="GO" id="GO:0003700">
    <property type="term" value="F:DNA-binding transcription factor activity"/>
    <property type="evidence" value="ECO:0007669"/>
    <property type="project" value="TreeGrafter"/>
</dbReference>
<dbReference type="GO" id="GO:0000976">
    <property type="term" value="F:transcription cis-regulatory region binding"/>
    <property type="evidence" value="ECO:0007669"/>
    <property type="project" value="TreeGrafter"/>
</dbReference>
<proteinExistence type="predicted"/>
<dbReference type="RefSeq" id="WP_093973669.1">
    <property type="nucleotide sequence ID" value="NZ_FXXQ01000005.1"/>
</dbReference>
<evidence type="ECO:0000313" key="6">
    <source>
        <dbReference type="Proteomes" id="UP000201838"/>
    </source>
</evidence>
<gene>
    <name evidence="5" type="primary">rafR_1</name>
    <name evidence="5" type="ORF">BOA8489_01798</name>
</gene>
<evidence type="ECO:0000256" key="1">
    <source>
        <dbReference type="ARBA" id="ARBA00023015"/>
    </source>
</evidence>
<accession>A0A238IZ54</accession>
<sequence>MKRIASEVAKTSDEEIRSQVKAGERPTLKTISRISGMAVATVSRALSDAPDIGSDTKDLVHRIANTIGYVPNRAGVRLRTGRTNVITLVIPAEADVMTNAARLTSSIAGELRGTQFHLNILPWFPDEDPLKPIKYIVETRSADAVIFNMTEPEDRRVAYLMEHKFPFATHGRTNWCDQHAYYDYDNTSFISGALKRLTERGRSNVLAILPNLKQFYAQDMVRGLERNSERLNIRYRIAQNVDSDRTAEDIRHWVTRRLEQSPEIDAIICSSSKGAIAAVVAAEEKGRVLGSDIDVYTKEAAPILKTFRENIIVEIEDVGEAGRFLAKAVTRQLKHPEQKLMQYLFVPNDQAS</sequence>
<dbReference type="Gene3D" id="3.40.50.2300">
    <property type="match status" value="2"/>
</dbReference>
<reference evidence="5 6" key="1">
    <citation type="submission" date="2017-05" db="EMBL/GenBank/DDBJ databases">
        <authorList>
            <person name="Song R."/>
            <person name="Chenine A.L."/>
            <person name="Ruprecht R.M."/>
        </authorList>
    </citation>
    <scope>NUCLEOTIDE SEQUENCE [LARGE SCALE GENOMIC DNA]</scope>
    <source>
        <strain evidence="5 6">CECT 8489</strain>
    </source>
</reference>
<dbReference type="SUPFAM" id="SSF47413">
    <property type="entry name" value="lambda repressor-like DNA-binding domains"/>
    <property type="match status" value="1"/>
</dbReference>
<evidence type="ECO:0000313" key="5">
    <source>
        <dbReference type="EMBL" id="SMX23687.1"/>
    </source>
</evidence>
<dbReference type="InterPro" id="IPR010982">
    <property type="entry name" value="Lambda_DNA-bd_dom_sf"/>
</dbReference>
<dbReference type="Gene3D" id="1.10.260.40">
    <property type="entry name" value="lambda repressor-like DNA-binding domains"/>
    <property type="match status" value="1"/>
</dbReference>
<dbReference type="Pfam" id="PF00356">
    <property type="entry name" value="LacI"/>
    <property type="match status" value="1"/>
</dbReference>
<keyword evidence="3" id="KW-0804">Transcription</keyword>
<dbReference type="OrthoDB" id="60111at2"/>
<dbReference type="EMBL" id="FXXQ01000005">
    <property type="protein sequence ID" value="SMX23687.1"/>
    <property type="molecule type" value="Genomic_DNA"/>
</dbReference>
<dbReference type="SUPFAM" id="SSF53822">
    <property type="entry name" value="Periplasmic binding protein-like I"/>
    <property type="match status" value="1"/>
</dbReference>
<dbReference type="PANTHER" id="PTHR30146:SF109">
    <property type="entry name" value="HTH-TYPE TRANSCRIPTIONAL REGULATOR GALS"/>
    <property type="match status" value="1"/>
</dbReference>
<keyword evidence="6" id="KW-1185">Reference proteome</keyword>
<dbReference type="PANTHER" id="PTHR30146">
    <property type="entry name" value="LACI-RELATED TRANSCRIPTIONAL REPRESSOR"/>
    <property type="match status" value="1"/>
</dbReference>
<dbReference type="InterPro" id="IPR001761">
    <property type="entry name" value="Peripla_BP/Lac1_sug-bd_dom"/>
</dbReference>
<keyword evidence="2" id="KW-0238">DNA-binding</keyword>
<feature type="domain" description="HTH lacI-type" evidence="4">
    <location>
        <begin position="26"/>
        <end position="80"/>
    </location>
</feature>
<dbReference type="CDD" id="cd20009">
    <property type="entry name" value="PBP1_RafR-like"/>
    <property type="match status" value="1"/>
</dbReference>
<organism evidence="5 6">
    <name type="scientific">Boseongicola aestuarii</name>
    <dbReference type="NCBI Taxonomy" id="1470561"/>
    <lineage>
        <taxon>Bacteria</taxon>
        <taxon>Pseudomonadati</taxon>
        <taxon>Pseudomonadota</taxon>
        <taxon>Alphaproteobacteria</taxon>
        <taxon>Rhodobacterales</taxon>
        <taxon>Paracoccaceae</taxon>
        <taxon>Boseongicola</taxon>
    </lineage>
</organism>
<dbReference type="InterPro" id="IPR000843">
    <property type="entry name" value="HTH_LacI"/>
</dbReference>
<protein>
    <submittedName>
        <fullName evidence="5">HTH-type transcriptional regulator RafR</fullName>
    </submittedName>
</protein>
<dbReference type="CDD" id="cd01392">
    <property type="entry name" value="HTH_LacI"/>
    <property type="match status" value="1"/>
</dbReference>
<dbReference type="SMART" id="SM00354">
    <property type="entry name" value="HTH_LACI"/>
    <property type="match status" value="1"/>
</dbReference>
<dbReference type="AlphaFoldDB" id="A0A238IZ54"/>
<evidence type="ECO:0000256" key="3">
    <source>
        <dbReference type="ARBA" id="ARBA00023163"/>
    </source>
</evidence>
<dbReference type="PROSITE" id="PS50932">
    <property type="entry name" value="HTH_LACI_2"/>
    <property type="match status" value="1"/>
</dbReference>
<name>A0A238IZ54_9RHOB</name>
<evidence type="ECO:0000256" key="2">
    <source>
        <dbReference type="ARBA" id="ARBA00023125"/>
    </source>
</evidence>
<dbReference type="InterPro" id="IPR028082">
    <property type="entry name" value="Peripla_BP_I"/>
</dbReference>
<evidence type="ECO:0000259" key="4">
    <source>
        <dbReference type="PROSITE" id="PS50932"/>
    </source>
</evidence>